<dbReference type="KEGG" id="pmf:P9303_28071"/>
<gene>
    <name evidence="1" type="ordered locus">P9303_28071</name>
</gene>
<organism evidence="1 2">
    <name type="scientific">Prochlorococcus marinus (strain MIT 9303)</name>
    <dbReference type="NCBI Taxonomy" id="59922"/>
    <lineage>
        <taxon>Bacteria</taxon>
        <taxon>Bacillati</taxon>
        <taxon>Cyanobacteriota</taxon>
        <taxon>Cyanophyceae</taxon>
        <taxon>Synechococcales</taxon>
        <taxon>Prochlorococcaceae</taxon>
        <taxon>Prochlorococcus</taxon>
    </lineage>
</organism>
<protein>
    <submittedName>
        <fullName evidence="1">Uncharacterized protein</fullName>
    </submittedName>
</protein>
<accession>A2CDH7</accession>
<sequence length="57" mass="6777">MAVPFLVELGLYVYCREASLLYEQLFRIVPFLYWSSSMRFPKSLSHSLLSPEGWRFD</sequence>
<name>A2CDH7_PROM3</name>
<dbReference type="STRING" id="59922.P9303_28071"/>
<dbReference type="AlphaFoldDB" id="A2CDH7"/>
<evidence type="ECO:0000313" key="2">
    <source>
        <dbReference type="Proteomes" id="UP000002274"/>
    </source>
</evidence>
<reference evidence="1 2" key="1">
    <citation type="journal article" date="2007" name="PLoS Genet.">
        <title>Patterns and implications of gene gain and loss in the evolution of Prochlorococcus.</title>
        <authorList>
            <person name="Kettler G.C."/>
            <person name="Martiny A.C."/>
            <person name="Huang K."/>
            <person name="Zucker J."/>
            <person name="Coleman M.L."/>
            <person name="Rodrigue S."/>
            <person name="Chen F."/>
            <person name="Lapidus A."/>
            <person name="Ferriera S."/>
            <person name="Johnson J."/>
            <person name="Steglich C."/>
            <person name="Church G.M."/>
            <person name="Richardson P."/>
            <person name="Chisholm S.W."/>
        </authorList>
    </citation>
    <scope>NUCLEOTIDE SEQUENCE [LARGE SCALE GENOMIC DNA]</scope>
    <source>
        <strain evidence="1 2">MIT 9303</strain>
    </source>
</reference>
<dbReference type="RefSeq" id="WP_011827379.1">
    <property type="nucleotide sequence ID" value="NC_008820.1"/>
</dbReference>
<evidence type="ECO:0000313" key="1">
    <source>
        <dbReference type="EMBL" id="ABM79537.1"/>
    </source>
</evidence>
<dbReference type="EMBL" id="CP000554">
    <property type="protein sequence ID" value="ABM79537.1"/>
    <property type="molecule type" value="Genomic_DNA"/>
</dbReference>
<dbReference type="Proteomes" id="UP000002274">
    <property type="component" value="Chromosome"/>
</dbReference>
<dbReference type="HOGENOM" id="CLU_2993098_0_0_3"/>
<proteinExistence type="predicted"/>